<gene>
    <name evidence="14" type="ORF">AM588_10000501</name>
</gene>
<comment type="similarity">
    <text evidence="4">Belongs to the polysaccharide lyase 3 family.</text>
</comment>
<feature type="region of interest" description="Disordered" evidence="12">
    <location>
        <begin position="231"/>
        <end position="250"/>
    </location>
</feature>
<dbReference type="GO" id="GO:0045490">
    <property type="term" value="P:pectin catabolic process"/>
    <property type="evidence" value="ECO:0007669"/>
    <property type="project" value="TreeGrafter"/>
</dbReference>
<evidence type="ECO:0000256" key="10">
    <source>
        <dbReference type="ARBA" id="ARBA00025679"/>
    </source>
</evidence>
<evidence type="ECO:0000313" key="14">
    <source>
        <dbReference type="EMBL" id="KUF83231.1"/>
    </source>
</evidence>
<name>A0A0W8CGH6_PHYNI</name>
<feature type="signal peptide" evidence="13">
    <location>
        <begin position="1"/>
        <end position="21"/>
    </location>
</feature>
<dbReference type="PANTHER" id="PTHR33407:SF9">
    <property type="entry name" value="PECTATE LYASE F-RELATED"/>
    <property type="match status" value="1"/>
</dbReference>
<dbReference type="EMBL" id="LNFP01002485">
    <property type="protein sequence ID" value="KUF83231.1"/>
    <property type="molecule type" value="Genomic_DNA"/>
</dbReference>
<evidence type="ECO:0000256" key="1">
    <source>
        <dbReference type="ARBA" id="ARBA00000695"/>
    </source>
</evidence>
<keyword evidence="7 13" id="KW-0732">Signal</keyword>
<dbReference type="GO" id="GO:0005576">
    <property type="term" value="C:extracellular region"/>
    <property type="evidence" value="ECO:0007669"/>
    <property type="project" value="UniProtKB-SubCell"/>
</dbReference>
<accession>A0A0W8CGH6</accession>
<feature type="region of interest" description="Disordered" evidence="12">
    <location>
        <begin position="255"/>
        <end position="392"/>
    </location>
</feature>
<evidence type="ECO:0000256" key="7">
    <source>
        <dbReference type="ARBA" id="ARBA00022729"/>
    </source>
</evidence>
<dbReference type="GO" id="GO:0030570">
    <property type="term" value="F:pectate lyase activity"/>
    <property type="evidence" value="ECO:0007669"/>
    <property type="project" value="UniProtKB-EC"/>
</dbReference>
<feature type="chain" id="PRO_5006940531" description="Probable pectate lyase F" evidence="13">
    <location>
        <begin position="22"/>
        <end position="392"/>
    </location>
</feature>
<feature type="compositionally biased region" description="Polar residues" evidence="12">
    <location>
        <begin position="297"/>
        <end position="308"/>
    </location>
</feature>
<proteinExistence type="inferred from homology"/>
<keyword evidence="8" id="KW-0106">Calcium</keyword>
<dbReference type="EC" id="4.2.2.2" evidence="5"/>
<comment type="subcellular location">
    <subcellularLocation>
        <location evidence="3">Secreted</location>
    </subcellularLocation>
</comment>
<comment type="catalytic activity">
    <reaction evidence="1">
        <text>Eliminative cleavage of (1-&gt;4)-alpha-D-galacturonan to give oligosaccharides with 4-deoxy-alpha-D-galact-4-enuronosyl groups at their non-reducing ends.</text>
        <dbReference type="EC" id="4.2.2.2"/>
    </reaction>
</comment>
<dbReference type="Pfam" id="PF03211">
    <property type="entry name" value="Pectate_lyase"/>
    <property type="match status" value="1"/>
</dbReference>
<feature type="compositionally biased region" description="Low complexity" evidence="12">
    <location>
        <begin position="260"/>
        <end position="291"/>
    </location>
</feature>
<dbReference type="AlphaFoldDB" id="A0A0W8CGH6"/>
<sequence length="392" mass="41300">MVKSFASFATSAAILTAVATAASVPDGTWPTSTGTVQYATAHIVKAGEVFDGKMQTFERSDVSCEGQTESGSDTAVFKVEAGGTLKNVIIGKNQMEGVHCDNHDCTIENVWWDDVCEDALSIKGGTASSVSTVTGGGARSADDKVIQHNGLGTVNIDGFYGEDISKLYRSCGTCGDKAKKVSVSNVYVVNPGNAIVTVNKNWGDEATLSNIWVKSSGDKVKICQWSQGNANGEPSMLGDGPSPPLCQYSESDVHINGDVSQSTGTSSNSTTTTGSGSSTSTKQASSGSTTQGDEKTGASTSLRGSQNQDTSEQTETSATSTKSSKSDDNKEQDDGKKSQDDEKTQQTEQTSKRANRANGDKTKQDDENTEQTESKKSKDDDKKSKKKDDDDN</sequence>
<evidence type="ECO:0000256" key="8">
    <source>
        <dbReference type="ARBA" id="ARBA00022837"/>
    </source>
</evidence>
<evidence type="ECO:0000256" key="13">
    <source>
        <dbReference type="SAM" id="SignalP"/>
    </source>
</evidence>
<dbReference type="Proteomes" id="UP000054636">
    <property type="component" value="Unassembled WGS sequence"/>
</dbReference>
<organism evidence="14 15">
    <name type="scientific">Phytophthora nicotianae</name>
    <name type="common">Potato buckeye rot agent</name>
    <name type="synonym">Phytophthora parasitica</name>
    <dbReference type="NCBI Taxonomy" id="4792"/>
    <lineage>
        <taxon>Eukaryota</taxon>
        <taxon>Sar</taxon>
        <taxon>Stramenopiles</taxon>
        <taxon>Oomycota</taxon>
        <taxon>Peronosporomycetes</taxon>
        <taxon>Peronosporales</taxon>
        <taxon>Peronosporaceae</taxon>
        <taxon>Phytophthora</taxon>
    </lineage>
</organism>
<feature type="compositionally biased region" description="Basic and acidic residues" evidence="12">
    <location>
        <begin position="358"/>
        <end position="392"/>
    </location>
</feature>
<reference evidence="14 15" key="1">
    <citation type="submission" date="2015-11" db="EMBL/GenBank/DDBJ databases">
        <title>Genomes and virulence difference between two physiological races of Phytophthora nicotianae.</title>
        <authorList>
            <person name="Liu H."/>
            <person name="Ma X."/>
            <person name="Yu H."/>
            <person name="Fang D."/>
            <person name="Li Y."/>
            <person name="Wang X."/>
            <person name="Wang W."/>
            <person name="Dong Y."/>
            <person name="Xiao B."/>
        </authorList>
    </citation>
    <scope>NUCLEOTIDE SEQUENCE [LARGE SCALE GENOMIC DNA]</scope>
    <source>
        <strain evidence="15">race 1</strain>
    </source>
</reference>
<dbReference type="InterPro" id="IPR012334">
    <property type="entry name" value="Pectin_lyas_fold"/>
</dbReference>
<evidence type="ECO:0000313" key="15">
    <source>
        <dbReference type="Proteomes" id="UP000054636"/>
    </source>
</evidence>
<evidence type="ECO:0000256" key="5">
    <source>
        <dbReference type="ARBA" id="ARBA00012272"/>
    </source>
</evidence>
<feature type="compositionally biased region" description="Low complexity" evidence="12">
    <location>
        <begin position="309"/>
        <end position="323"/>
    </location>
</feature>
<comment type="cofactor">
    <cofactor evidence="2">
        <name>Ca(2+)</name>
        <dbReference type="ChEBI" id="CHEBI:29108"/>
    </cofactor>
</comment>
<protein>
    <recommendedName>
        <fullName evidence="11">Probable pectate lyase F</fullName>
        <ecNumber evidence="5">4.2.2.2</ecNumber>
    </recommendedName>
</protein>
<evidence type="ECO:0000256" key="11">
    <source>
        <dbReference type="ARBA" id="ARBA00039895"/>
    </source>
</evidence>
<dbReference type="InterPro" id="IPR011050">
    <property type="entry name" value="Pectin_lyase_fold/virulence"/>
</dbReference>
<feature type="compositionally biased region" description="Basic and acidic residues" evidence="12">
    <location>
        <begin position="324"/>
        <end position="345"/>
    </location>
</feature>
<evidence type="ECO:0000256" key="3">
    <source>
        <dbReference type="ARBA" id="ARBA00004613"/>
    </source>
</evidence>
<evidence type="ECO:0000256" key="2">
    <source>
        <dbReference type="ARBA" id="ARBA00001913"/>
    </source>
</evidence>
<evidence type="ECO:0000256" key="9">
    <source>
        <dbReference type="ARBA" id="ARBA00023239"/>
    </source>
</evidence>
<evidence type="ECO:0000256" key="4">
    <source>
        <dbReference type="ARBA" id="ARBA00006463"/>
    </source>
</evidence>
<dbReference type="PANTHER" id="PTHR33407">
    <property type="entry name" value="PECTATE LYASE F-RELATED"/>
    <property type="match status" value="1"/>
</dbReference>
<comment type="caution">
    <text evidence="14">The sequence shown here is derived from an EMBL/GenBank/DDBJ whole genome shotgun (WGS) entry which is preliminary data.</text>
</comment>
<comment type="function">
    <text evidence="10">Pectinolytic enzyme consist of four classes of enzymes: pectin lyase, polygalacturonase, pectin methylesterase and rhamnogalacturonase. Among pectinolytic enzymes, pectin lyase is the most important in depolymerization of pectin, since it cleaves internal glycosidic bonds of highly methylated pectins. Favors pectate, the anion, over pectin, the methyl ester.</text>
</comment>
<dbReference type="SUPFAM" id="SSF51126">
    <property type="entry name" value="Pectin lyase-like"/>
    <property type="match status" value="1"/>
</dbReference>
<evidence type="ECO:0000256" key="12">
    <source>
        <dbReference type="SAM" id="MobiDB-lite"/>
    </source>
</evidence>
<dbReference type="InterPro" id="IPR004898">
    <property type="entry name" value="Pectate_lyase_PlyH/PlyE-like"/>
</dbReference>
<keyword evidence="9" id="KW-0456">Lyase</keyword>
<keyword evidence="6" id="KW-0964">Secreted</keyword>
<evidence type="ECO:0000256" key="6">
    <source>
        <dbReference type="ARBA" id="ARBA00022525"/>
    </source>
</evidence>
<dbReference type="Gene3D" id="2.160.20.10">
    <property type="entry name" value="Single-stranded right-handed beta-helix, Pectin lyase-like"/>
    <property type="match status" value="1"/>
</dbReference>